<dbReference type="AlphaFoldDB" id="A0A1H0L8V3"/>
<organism evidence="1 2">
    <name type="scientific">Pseudomonas arsenicoxydans</name>
    <dbReference type="NCBI Taxonomy" id="702115"/>
    <lineage>
        <taxon>Bacteria</taxon>
        <taxon>Pseudomonadati</taxon>
        <taxon>Pseudomonadota</taxon>
        <taxon>Gammaproteobacteria</taxon>
        <taxon>Pseudomonadales</taxon>
        <taxon>Pseudomonadaceae</taxon>
        <taxon>Pseudomonas</taxon>
    </lineage>
</organism>
<evidence type="ECO:0000313" key="1">
    <source>
        <dbReference type="EMBL" id="SDO64433.1"/>
    </source>
</evidence>
<evidence type="ECO:0000313" key="2">
    <source>
        <dbReference type="Proteomes" id="UP000198827"/>
    </source>
</evidence>
<name>A0A1H0L8V3_9PSED</name>
<accession>A0A1H0L8V3</accession>
<dbReference type="Proteomes" id="UP000198827">
    <property type="component" value="Chromosome I"/>
</dbReference>
<reference evidence="1 2" key="1">
    <citation type="submission" date="2016-10" db="EMBL/GenBank/DDBJ databases">
        <authorList>
            <person name="de Groot N.N."/>
        </authorList>
    </citation>
    <scope>NUCLEOTIDE SEQUENCE [LARGE SCALE GENOMIC DNA]</scope>
    <source>
        <strain evidence="1 2">CECT 7543</strain>
    </source>
</reference>
<gene>
    <name evidence="1" type="ORF">SAMN04489798_3480</name>
</gene>
<sequence length="40" mass="4554">MDTSDYSPPAMRKLRVYAFDPQASTQMETVQINHATIELP</sequence>
<protein>
    <submittedName>
        <fullName evidence="1">Uncharacterized protein</fullName>
    </submittedName>
</protein>
<proteinExistence type="predicted"/>
<dbReference type="RefSeq" id="WP_269458057.1">
    <property type="nucleotide sequence ID" value="NZ_LT629705.1"/>
</dbReference>
<dbReference type="EMBL" id="LT629705">
    <property type="protein sequence ID" value="SDO64433.1"/>
    <property type="molecule type" value="Genomic_DNA"/>
</dbReference>